<keyword evidence="2" id="KW-1185">Reference proteome</keyword>
<evidence type="ECO:0000313" key="2">
    <source>
        <dbReference type="Proteomes" id="UP001597237"/>
    </source>
</evidence>
<dbReference type="SUPFAM" id="SSF53448">
    <property type="entry name" value="Nucleotide-diphospho-sugar transferases"/>
    <property type="match status" value="1"/>
</dbReference>
<keyword evidence="1" id="KW-0548">Nucleotidyltransferase</keyword>
<dbReference type="PANTHER" id="PTHR42866">
    <property type="entry name" value="3-DEOXY-MANNO-OCTULOSONATE CYTIDYLYLTRANSFERASE"/>
    <property type="match status" value="1"/>
</dbReference>
<dbReference type="Proteomes" id="UP001597237">
    <property type="component" value="Unassembled WGS sequence"/>
</dbReference>
<evidence type="ECO:0000313" key="1">
    <source>
        <dbReference type="EMBL" id="MFD1783016.1"/>
    </source>
</evidence>
<dbReference type="Pfam" id="PF02348">
    <property type="entry name" value="CTP_transf_3"/>
    <property type="match status" value="1"/>
</dbReference>
<reference evidence="2" key="1">
    <citation type="journal article" date="2019" name="Int. J. Syst. Evol. Microbiol.">
        <title>The Global Catalogue of Microorganisms (GCM) 10K type strain sequencing project: providing services to taxonomists for standard genome sequencing and annotation.</title>
        <authorList>
            <consortium name="The Broad Institute Genomics Platform"/>
            <consortium name="The Broad Institute Genome Sequencing Center for Infectious Disease"/>
            <person name="Wu L."/>
            <person name="Ma J."/>
        </authorList>
    </citation>
    <scope>NUCLEOTIDE SEQUENCE [LARGE SCALE GENOMIC DNA]</scope>
    <source>
        <strain evidence="2">DFY28</strain>
    </source>
</reference>
<name>A0ABW4MZ15_9CAUL</name>
<keyword evidence="1" id="KW-0808">Transferase</keyword>
<proteinExistence type="predicted"/>
<dbReference type="InterPro" id="IPR029044">
    <property type="entry name" value="Nucleotide-diphossugar_trans"/>
</dbReference>
<accession>A0ABW4MZ15</accession>
<dbReference type="Gene3D" id="3.90.550.10">
    <property type="entry name" value="Spore Coat Polysaccharide Biosynthesis Protein SpsA, Chain A"/>
    <property type="match status" value="1"/>
</dbReference>
<dbReference type="GO" id="GO:0016779">
    <property type="term" value="F:nucleotidyltransferase activity"/>
    <property type="evidence" value="ECO:0007669"/>
    <property type="project" value="UniProtKB-KW"/>
</dbReference>
<comment type="caution">
    <text evidence="1">The sequence shown here is derived from an EMBL/GenBank/DDBJ whole genome shotgun (WGS) entry which is preliminary data.</text>
</comment>
<protein>
    <submittedName>
        <fullName evidence="1">Cytidylyltransferase domain-containing protein</fullName>
    </submittedName>
</protein>
<sequence length="235" mass="25374">MMLAILQVRMTTLRLPGKAMAPLRGEPMVWRQLERIRQARSIDRVVVATSDEPADDVLASFLVSRGQAVHRGSAANLTDRFMSCVDAASPVTGVLRLKGDSPFVDPGIIDAAVRKARASGAAYTSNRVQRTFPKGLEVEVAAAAALWDSARLVDPATAAAVSPMAQLRARPDRYGHAHLHAARDLSALDWRIKTRADLAFAEAVYGALHAADPAFTMADVLDLLQGRQDIARWAA</sequence>
<organism evidence="1 2">
    <name type="scientific">Phenylobacterium terrae</name>
    <dbReference type="NCBI Taxonomy" id="2665495"/>
    <lineage>
        <taxon>Bacteria</taxon>
        <taxon>Pseudomonadati</taxon>
        <taxon>Pseudomonadota</taxon>
        <taxon>Alphaproteobacteria</taxon>
        <taxon>Caulobacterales</taxon>
        <taxon>Caulobacteraceae</taxon>
        <taxon>Phenylobacterium</taxon>
    </lineage>
</organism>
<dbReference type="InterPro" id="IPR003329">
    <property type="entry name" value="Cytidylyl_trans"/>
</dbReference>
<dbReference type="RefSeq" id="WP_377282460.1">
    <property type="nucleotide sequence ID" value="NZ_JBHRSI010000007.1"/>
</dbReference>
<gene>
    <name evidence="1" type="ORF">ACFSC0_06385</name>
</gene>
<dbReference type="EMBL" id="JBHUEY010000001">
    <property type="protein sequence ID" value="MFD1783016.1"/>
    <property type="molecule type" value="Genomic_DNA"/>
</dbReference>
<dbReference type="PANTHER" id="PTHR42866:SF1">
    <property type="entry name" value="SPORE COAT POLYSACCHARIDE BIOSYNTHESIS PROTEIN SPSF"/>
    <property type="match status" value="1"/>
</dbReference>